<dbReference type="AlphaFoldDB" id="A0A843XMG1"/>
<feature type="transmembrane region" description="Helical" evidence="1">
    <location>
        <begin position="322"/>
        <end position="348"/>
    </location>
</feature>
<name>A0A843XMG1_COLES</name>
<dbReference type="Proteomes" id="UP000652761">
    <property type="component" value="Unassembled WGS sequence"/>
</dbReference>
<protein>
    <submittedName>
        <fullName evidence="2">Uncharacterized protein</fullName>
    </submittedName>
</protein>
<evidence type="ECO:0000313" key="3">
    <source>
        <dbReference type="Proteomes" id="UP000652761"/>
    </source>
</evidence>
<evidence type="ECO:0000256" key="1">
    <source>
        <dbReference type="SAM" id="Phobius"/>
    </source>
</evidence>
<feature type="transmembrane region" description="Helical" evidence="1">
    <location>
        <begin position="145"/>
        <end position="165"/>
    </location>
</feature>
<gene>
    <name evidence="2" type="ORF">Taro_053204</name>
</gene>
<feature type="transmembrane region" description="Helical" evidence="1">
    <location>
        <begin position="112"/>
        <end position="133"/>
    </location>
</feature>
<reference evidence="2" key="1">
    <citation type="submission" date="2017-07" db="EMBL/GenBank/DDBJ databases">
        <title>Taro Niue Genome Assembly and Annotation.</title>
        <authorList>
            <person name="Atibalentja N."/>
            <person name="Keating K."/>
            <person name="Fields C.J."/>
        </authorList>
    </citation>
    <scope>NUCLEOTIDE SEQUENCE</scope>
    <source>
        <strain evidence="2">Niue_2</strain>
        <tissue evidence="2">Leaf</tissue>
    </source>
</reference>
<keyword evidence="3" id="KW-1185">Reference proteome</keyword>
<comment type="caution">
    <text evidence="2">The sequence shown here is derived from an EMBL/GenBank/DDBJ whole genome shotgun (WGS) entry which is preliminary data.</text>
</comment>
<dbReference type="EMBL" id="NMUH01009564">
    <property type="protein sequence ID" value="MQM20187.1"/>
    <property type="molecule type" value="Genomic_DNA"/>
</dbReference>
<feature type="transmembrane region" description="Helical" evidence="1">
    <location>
        <begin position="185"/>
        <end position="204"/>
    </location>
</feature>
<keyword evidence="1" id="KW-0812">Transmembrane</keyword>
<evidence type="ECO:0000313" key="2">
    <source>
        <dbReference type="EMBL" id="MQM20187.1"/>
    </source>
</evidence>
<organism evidence="2 3">
    <name type="scientific">Colocasia esculenta</name>
    <name type="common">Wild taro</name>
    <name type="synonym">Arum esculentum</name>
    <dbReference type="NCBI Taxonomy" id="4460"/>
    <lineage>
        <taxon>Eukaryota</taxon>
        <taxon>Viridiplantae</taxon>
        <taxon>Streptophyta</taxon>
        <taxon>Embryophyta</taxon>
        <taxon>Tracheophyta</taxon>
        <taxon>Spermatophyta</taxon>
        <taxon>Magnoliopsida</taxon>
        <taxon>Liliopsida</taxon>
        <taxon>Araceae</taxon>
        <taxon>Aroideae</taxon>
        <taxon>Colocasieae</taxon>
        <taxon>Colocasia</taxon>
    </lineage>
</organism>
<feature type="transmembrane region" description="Helical" evidence="1">
    <location>
        <begin position="247"/>
        <end position="269"/>
    </location>
</feature>
<keyword evidence="1" id="KW-1133">Transmembrane helix</keyword>
<accession>A0A843XMG1</accession>
<proteinExistence type="predicted"/>
<feature type="transmembrane region" description="Helical" evidence="1">
    <location>
        <begin position="354"/>
        <end position="378"/>
    </location>
</feature>
<keyword evidence="1" id="KW-0472">Membrane</keyword>
<sequence>MGGGTTFGVLGGGSGRSGRYSGSKCELQESVAVVARCAYFERGCCFARAAVGFVFGLCVRVGSASLLELSRCLVCRVASLVERCDTCLWLLPSLSWLVVNSGEVEVHRLANVFWWCFPELFVVVLLFAVALPLRLSCCATSGLRYAVVVLAEQLLALWVEVLPKLPCVVLAVGQEVGFVPCTLRALPDGSIVSAVGVWLFVLLWKCRSRLVVFPFMWKRLVVRVSFPCFTLFTRGDVAPLWCCVTKFSLVGCASGTTCGSLWFSLWFLVLPCRHTLADGCLASVIATFVAKVPPLLSCFEVELVAPLVRVVFLWCDRAACPVFSLCLEALVVVWCMALSACVVGAVVYFVPFGAWVHCVVPWVALGACIGTVCCAVCLDRSPISGTSGFGCGLCLGFPSRHGERVCLVGVPCFGVDPFEVDVLPSTFVVVLFPVRFADVFIVVCPGQTTRMIWVGSSGADGHCPTCRGVLHVYAIAWHSLCGKLKVATTGKSRCDLVVGLHLFVAAELPVTTVIRVATALCVAFLSPSVNDAPTLPFGSFSLPSSSPRWEASFPFFSGGAELGGAATARAEHWSVVVERGGGGRGFVKALVGVRFFIISRDF</sequence>